<dbReference type="OrthoDB" id="9803630at2"/>
<dbReference type="SUPFAM" id="SSF75516">
    <property type="entry name" value="Pheromone-binding domain of LuxR-like quorum-sensing transcription factors"/>
    <property type="match status" value="1"/>
</dbReference>
<name>A0A285NGK1_9HYPH</name>
<keyword evidence="2 6" id="KW-0238">DNA-binding</keyword>
<evidence type="ECO:0000256" key="1">
    <source>
        <dbReference type="ARBA" id="ARBA00023015"/>
    </source>
</evidence>
<dbReference type="GO" id="GO:0006355">
    <property type="term" value="P:regulation of DNA-templated transcription"/>
    <property type="evidence" value="ECO:0007669"/>
    <property type="project" value="InterPro"/>
</dbReference>
<evidence type="ECO:0000256" key="2">
    <source>
        <dbReference type="ARBA" id="ARBA00023125"/>
    </source>
</evidence>
<keyword evidence="1" id="KW-0805">Transcription regulation</keyword>
<sequence>MLKSKIIGFIDTLNSAQTEEEIWKVTENFFQNRGFERVVYMDLQPGRHVMHTNLPDWWMSYYLAEGYAEHDAIFDYCGSSCQPQVIGREFLNEKFRNFTPIQRKIIEEAGDAGTVAGFISTVRPMGDDGIACWAAAGDMTKEDLRRIWQESGEILNLVTHLSYNAMQARIGFSATPELSAIERKVMQQLASGFSPKEIALRISFKPEEVNYHLAMAQQKMANQSKNGELAKVFAKRVIGF</sequence>
<dbReference type="Gene3D" id="1.10.10.10">
    <property type="entry name" value="Winged helix-like DNA-binding domain superfamily/Winged helix DNA-binding domain"/>
    <property type="match status" value="1"/>
</dbReference>
<keyword evidence="3" id="KW-0804">Transcription</keyword>
<dbReference type="Pfam" id="PF00196">
    <property type="entry name" value="GerE"/>
    <property type="match status" value="1"/>
</dbReference>
<evidence type="ECO:0000313" key="6">
    <source>
        <dbReference type="EMBL" id="SNZ07016.1"/>
    </source>
</evidence>
<accession>A0A285NGK1</accession>
<dbReference type="InterPro" id="IPR016032">
    <property type="entry name" value="Sig_transdc_resp-reg_C-effctor"/>
</dbReference>
<dbReference type="AlphaFoldDB" id="A0A285NGK1"/>
<dbReference type="InterPro" id="IPR000792">
    <property type="entry name" value="Tscrpt_reg_LuxR_C"/>
</dbReference>
<proteinExistence type="predicted"/>
<keyword evidence="7" id="KW-1185">Reference proteome</keyword>
<organism evidence="6 7">
    <name type="scientific">Cohaesibacter gelatinilyticus</name>
    <dbReference type="NCBI Taxonomy" id="372072"/>
    <lineage>
        <taxon>Bacteria</taxon>
        <taxon>Pseudomonadati</taxon>
        <taxon>Pseudomonadota</taxon>
        <taxon>Alphaproteobacteria</taxon>
        <taxon>Hyphomicrobiales</taxon>
        <taxon>Cohaesibacteraceae</taxon>
    </lineage>
</organism>
<dbReference type="SUPFAM" id="SSF46894">
    <property type="entry name" value="C-terminal effector domain of the bipartite response regulators"/>
    <property type="match status" value="1"/>
</dbReference>
<dbReference type="EMBL" id="OBEL01000001">
    <property type="protein sequence ID" value="SNZ07016.1"/>
    <property type="molecule type" value="Genomic_DNA"/>
</dbReference>
<dbReference type="Proteomes" id="UP000219439">
    <property type="component" value="Unassembled WGS sequence"/>
</dbReference>
<dbReference type="InterPro" id="IPR036693">
    <property type="entry name" value="TF_LuxR_autoind-bd_dom_sf"/>
</dbReference>
<feature type="domain" description="HTH luxR-type" evidence="4">
    <location>
        <begin position="178"/>
        <end position="225"/>
    </location>
</feature>
<evidence type="ECO:0000259" key="5">
    <source>
        <dbReference type="Pfam" id="PF03472"/>
    </source>
</evidence>
<dbReference type="Gene3D" id="3.30.450.80">
    <property type="entry name" value="Transcription factor LuxR-like, autoinducer-binding domain"/>
    <property type="match status" value="1"/>
</dbReference>
<dbReference type="GO" id="GO:0003677">
    <property type="term" value="F:DNA binding"/>
    <property type="evidence" value="ECO:0007669"/>
    <property type="project" value="UniProtKB-KW"/>
</dbReference>
<dbReference type="InterPro" id="IPR036388">
    <property type="entry name" value="WH-like_DNA-bd_sf"/>
</dbReference>
<dbReference type="Pfam" id="PF03472">
    <property type="entry name" value="Autoind_bind"/>
    <property type="match status" value="1"/>
</dbReference>
<reference evidence="6 7" key="1">
    <citation type="submission" date="2017-09" db="EMBL/GenBank/DDBJ databases">
        <authorList>
            <person name="Ehlers B."/>
            <person name="Leendertz F.H."/>
        </authorList>
    </citation>
    <scope>NUCLEOTIDE SEQUENCE [LARGE SCALE GENOMIC DNA]</scope>
    <source>
        <strain evidence="6 7">DSM 18289</strain>
    </source>
</reference>
<dbReference type="InterPro" id="IPR005143">
    <property type="entry name" value="TF_LuxR_autoind-bd_dom"/>
</dbReference>
<protein>
    <submittedName>
        <fullName evidence="6">DNA-binding transcriptional regulator, CsgD family</fullName>
    </submittedName>
</protein>
<evidence type="ECO:0000256" key="3">
    <source>
        <dbReference type="ARBA" id="ARBA00023163"/>
    </source>
</evidence>
<feature type="domain" description="Transcription factor LuxR-like autoinducer-binding" evidence="5">
    <location>
        <begin position="18"/>
        <end position="165"/>
    </location>
</feature>
<evidence type="ECO:0000313" key="7">
    <source>
        <dbReference type="Proteomes" id="UP000219439"/>
    </source>
</evidence>
<evidence type="ECO:0000259" key="4">
    <source>
        <dbReference type="Pfam" id="PF00196"/>
    </source>
</evidence>
<dbReference type="RefSeq" id="WP_097151922.1">
    <property type="nucleotide sequence ID" value="NZ_OBEL01000001.1"/>
</dbReference>
<gene>
    <name evidence="6" type="ORF">SAMN06265368_0616</name>
</gene>